<dbReference type="PANTHER" id="PTHR33124">
    <property type="entry name" value="TRANSCRIPTION FACTOR IBH1-LIKE 1"/>
    <property type="match status" value="1"/>
</dbReference>
<keyword evidence="2" id="KW-0805">Transcription regulation</keyword>
<evidence type="ECO:0000256" key="2">
    <source>
        <dbReference type="ARBA" id="ARBA00023015"/>
    </source>
</evidence>
<comment type="subcellular location">
    <subcellularLocation>
        <location evidence="1">Nucleus</location>
    </subcellularLocation>
</comment>
<evidence type="ECO:0000256" key="3">
    <source>
        <dbReference type="ARBA" id="ARBA00023163"/>
    </source>
</evidence>
<keyword evidence="3" id="KW-0804">Transcription</keyword>
<dbReference type="InterPro" id="IPR044549">
    <property type="entry name" value="bHLH_AtIBH1-like"/>
</dbReference>
<keyword evidence="4" id="KW-0539">Nucleus</keyword>
<evidence type="ECO:0000256" key="1">
    <source>
        <dbReference type="ARBA" id="ARBA00004123"/>
    </source>
</evidence>
<gene>
    <name evidence="6" type="ORF">CASFOL_038958</name>
</gene>
<feature type="region of interest" description="Disordered" evidence="5">
    <location>
        <begin position="1"/>
        <end position="43"/>
    </location>
</feature>
<sequence length="228" mass="25025">MMSATLSSNPAANPDRSSARRKKRKKMQNPTQNQLENLENTPAVQWKSDAQQQIYSSKLLRALQQVWLNRGSDTSSAPRGVHEAANRVLAATAKGRSRWSRAILTSRLKLKFMKKNNIVKQQRKVMTVITTGNNNRAPRKSKASVLRLNSKGLPAVQRKVGVLSRLVPGCRKQPFPVVLEEVTDYIAALEMQVRAMSALAELLSVSGVSSSSFVMAANQLGSSQAPSS</sequence>
<protein>
    <recommendedName>
        <fullName evidence="8">BHLH domain-containing protein</fullName>
    </recommendedName>
</protein>
<dbReference type="CDD" id="cd11444">
    <property type="entry name" value="bHLH_AtIBH1_like"/>
    <property type="match status" value="1"/>
</dbReference>
<dbReference type="EMBL" id="JAVIJP010000086">
    <property type="protein sequence ID" value="KAL3617211.1"/>
    <property type="molecule type" value="Genomic_DNA"/>
</dbReference>
<dbReference type="GO" id="GO:0005634">
    <property type="term" value="C:nucleus"/>
    <property type="evidence" value="ECO:0007669"/>
    <property type="project" value="UniProtKB-SubCell"/>
</dbReference>
<organism evidence="6 7">
    <name type="scientific">Castilleja foliolosa</name>
    <dbReference type="NCBI Taxonomy" id="1961234"/>
    <lineage>
        <taxon>Eukaryota</taxon>
        <taxon>Viridiplantae</taxon>
        <taxon>Streptophyta</taxon>
        <taxon>Embryophyta</taxon>
        <taxon>Tracheophyta</taxon>
        <taxon>Spermatophyta</taxon>
        <taxon>Magnoliopsida</taxon>
        <taxon>eudicotyledons</taxon>
        <taxon>Gunneridae</taxon>
        <taxon>Pentapetalae</taxon>
        <taxon>asterids</taxon>
        <taxon>lamiids</taxon>
        <taxon>Lamiales</taxon>
        <taxon>Orobanchaceae</taxon>
        <taxon>Pedicularideae</taxon>
        <taxon>Castillejinae</taxon>
        <taxon>Castilleja</taxon>
    </lineage>
</organism>
<comment type="caution">
    <text evidence="6">The sequence shown here is derived from an EMBL/GenBank/DDBJ whole genome shotgun (WGS) entry which is preliminary data.</text>
</comment>
<proteinExistence type="predicted"/>
<keyword evidence="7" id="KW-1185">Reference proteome</keyword>
<evidence type="ECO:0000313" key="7">
    <source>
        <dbReference type="Proteomes" id="UP001632038"/>
    </source>
</evidence>
<feature type="compositionally biased region" description="Polar residues" evidence="5">
    <location>
        <begin position="28"/>
        <end position="43"/>
    </location>
</feature>
<dbReference type="AlphaFoldDB" id="A0ABD3BIE5"/>
<evidence type="ECO:0000313" key="6">
    <source>
        <dbReference type="EMBL" id="KAL3617211.1"/>
    </source>
</evidence>
<name>A0ABD3BIE5_9LAMI</name>
<evidence type="ECO:0000256" key="5">
    <source>
        <dbReference type="SAM" id="MobiDB-lite"/>
    </source>
</evidence>
<evidence type="ECO:0000256" key="4">
    <source>
        <dbReference type="ARBA" id="ARBA00023242"/>
    </source>
</evidence>
<dbReference type="Proteomes" id="UP001632038">
    <property type="component" value="Unassembled WGS sequence"/>
</dbReference>
<evidence type="ECO:0008006" key="8">
    <source>
        <dbReference type="Google" id="ProtNLM"/>
    </source>
</evidence>
<accession>A0ABD3BIE5</accession>
<reference evidence="7" key="1">
    <citation type="journal article" date="2024" name="IScience">
        <title>Strigolactones Initiate the Formation of Haustorium-like Structures in Castilleja.</title>
        <authorList>
            <person name="Buerger M."/>
            <person name="Peterson D."/>
            <person name="Chory J."/>
        </authorList>
    </citation>
    <scope>NUCLEOTIDE SEQUENCE [LARGE SCALE GENOMIC DNA]</scope>
</reference>
<dbReference type="PANTHER" id="PTHR33124:SF12">
    <property type="entry name" value="TRANSCRIPTION FACTOR BHLH148"/>
    <property type="match status" value="1"/>
</dbReference>
<dbReference type="InterPro" id="IPR044660">
    <property type="entry name" value="IBH1-like"/>
</dbReference>
<feature type="compositionally biased region" description="Polar residues" evidence="5">
    <location>
        <begin position="1"/>
        <end position="11"/>
    </location>
</feature>